<gene>
    <name evidence="7 9" type="primary">trmB</name>
    <name evidence="9" type="ORF">D5H78_07855</name>
</gene>
<proteinExistence type="inferred from homology"/>
<evidence type="ECO:0000256" key="5">
    <source>
        <dbReference type="ARBA" id="ARBA00022691"/>
    </source>
</evidence>
<keyword evidence="6 7" id="KW-0819">tRNA processing</keyword>
<dbReference type="OrthoDB" id="9802090at2"/>
<evidence type="ECO:0000256" key="8">
    <source>
        <dbReference type="SAM" id="MobiDB-lite"/>
    </source>
</evidence>
<evidence type="ECO:0000313" key="10">
    <source>
        <dbReference type="Proteomes" id="UP000265614"/>
    </source>
</evidence>
<comment type="caution">
    <text evidence="7">Lacks conserved residue(s) required for the propagation of feature annotation.</text>
</comment>
<evidence type="ECO:0000256" key="3">
    <source>
        <dbReference type="ARBA" id="ARBA00022603"/>
    </source>
</evidence>
<organism evidence="9 10">
    <name type="scientific">Vallicoccus soli</name>
    <dbReference type="NCBI Taxonomy" id="2339232"/>
    <lineage>
        <taxon>Bacteria</taxon>
        <taxon>Bacillati</taxon>
        <taxon>Actinomycetota</taxon>
        <taxon>Actinomycetes</taxon>
        <taxon>Motilibacterales</taxon>
        <taxon>Vallicoccaceae</taxon>
        <taxon>Vallicoccus</taxon>
    </lineage>
</organism>
<comment type="function">
    <text evidence="2 7">Catalyzes the formation of N(7)-methylguanine at position 46 (m7G46) in tRNA.</text>
</comment>
<dbReference type="PANTHER" id="PTHR23417:SF14">
    <property type="entry name" value="PENTACOTRIPEPTIDE-REPEAT REGION OF PRORP DOMAIN-CONTAINING PROTEIN"/>
    <property type="match status" value="1"/>
</dbReference>
<name>A0A3A3Z328_9ACTN</name>
<dbReference type="CDD" id="cd02440">
    <property type="entry name" value="AdoMet_MTases"/>
    <property type="match status" value="1"/>
</dbReference>
<dbReference type="GO" id="GO:0008176">
    <property type="term" value="F:tRNA (guanine(46)-N7)-methyltransferase activity"/>
    <property type="evidence" value="ECO:0007669"/>
    <property type="project" value="UniProtKB-UniRule"/>
</dbReference>
<dbReference type="RefSeq" id="WP_119949831.1">
    <property type="nucleotide sequence ID" value="NZ_QZEZ01000002.1"/>
</dbReference>
<sequence>MTATPSSTERVPVAGRARELATTKRRGRTTPRQQRSLERLWPRYGVEVAAEGEPWRLDRRALFGREAPVVLEVGFGMGEATVAMAAADPGRDVLAVDLHVPGAGALLHELDARGLANVRVLQADARRVLREGLAPGSLDEVRAFFPDPWPKARHRKRRLVDPAFAALVADRLAVGGRLHVATDWVPYAEQVVEVLAAEPRLEVLPGRDRPAHRPLTRFERQGLAKGHVVTDVVAVQVRAE</sequence>
<keyword evidence="5 7" id="KW-0949">S-adenosyl-L-methionine</keyword>
<reference evidence="9 10" key="1">
    <citation type="submission" date="2018-09" db="EMBL/GenBank/DDBJ databases">
        <title>YIM 75000 draft genome.</title>
        <authorList>
            <person name="Tang S."/>
            <person name="Feng Y."/>
        </authorList>
    </citation>
    <scope>NUCLEOTIDE SEQUENCE [LARGE SCALE GENOMIC DNA]</scope>
    <source>
        <strain evidence="9 10">YIM 75000</strain>
    </source>
</reference>
<comment type="catalytic activity">
    <reaction evidence="1 7">
        <text>guanosine(46) in tRNA + S-adenosyl-L-methionine = N(7)-methylguanosine(46) in tRNA + S-adenosyl-L-homocysteine</text>
        <dbReference type="Rhea" id="RHEA:42708"/>
        <dbReference type="Rhea" id="RHEA-COMP:10188"/>
        <dbReference type="Rhea" id="RHEA-COMP:10189"/>
        <dbReference type="ChEBI" id="CHEBI:57856"/>
        <dbReference type="ChEBI" id="CHEBI:59789"/>
        <dbReference type="ChEBI" id="CHEBI:74269"/>
        <dbReference type="ChEBI" id="CHEBI:74480"/>
        <dbReference type="EC" id="2.1.1.33"/>
    </reaction>
</comment>
<evidence type="ECO:0000256" key="7">
    <source>
        <dbReference type="HAMAP-Rule" id="MF_01057"/>
    </source>
</evidence>
<keyword evidence="10" id="KW-1185">Reference proteome</keyword>
<dbReference type="PANTHER" id="PTHR23417">
    <property type="entry name" value="3-DEOXY-D-MANNO-OCTULOSONIC-ACID TRANSFERASE/TRNA GUANINE-N 7 - -METHYLTRANSFERASE"/>
    <property type="match status" value="1"/>
</dbReference>
<keyword evidence="4 7" id="KW-0808">Transferase</keyword>
<dbReference type="UniPathway" id="UPA00989"/>
<dbReference type="NCBIfam" id="TIGR00091">
    <property type="entry name" value="tRNA (guanosine(46)-N7)-methyltransferase TrmB"/>
    <property type="match status" value="1"/>
</dbReference>
<dbReference type="Proteomes" id="UP000265614">
    <property type="component" value="Unassembled WGS sequence"/>
</dbReference>
<dbReference type="EC" id="2.1.1.33" evidence="7"/>
<feature type="binding site" evidence="7">
    <location>
        <position position="97"/>
    </location>
    <ligand>
        <name>S-adenosyl-L-methionine</name>
        <dbReference type="ChEBI" id="CHEBI:59789"/>
    </ligand>
</feature>
<dbReference type="HAMAP" id="MF_01057">
    <property type="entry name" value="tRNA_methyltr_TrmB"/>
    <property type="match status" value="1"/>
</dbReference>
<feature type="binding site" evidence="7">
    <location>
        <position position="151"/>
    </location>
    <ligand>
        <name>substrate</name>
    </ligand>
</feature>
<dbReference type="InterPro" id="IPR029063">
    <property type="entry name" value="SAM-dependent_MTases_sf"/>
</dbReference>
<dbReference type="InterPro" id="IPR055361">
    <property type="entry name" value="tRNA_methyltr_TrmB_bact"/>
</dbReference>
<dbReference type="Pfam" id="PF02390">
    <property type="entry name" value="Methyltransf_4"/>
    <property type="match status" value="1"/>
</dbReference>
<comment type="caution">
    <text evidence="9">The sequence shown here is derived from an EMBL/GenBank/DDBJ whole genome shotgun (WGS) entry which is preliminary data.</text>
</comment>
<accession>A0A3A3Z328</accession>
<comment type="pathway">
    <text evidence="7">tRNA modification; N(7)-methylguanine-tRNA biosynthesis.</text>
</comment>
<comment type="similarity">
    <text evidence="7">Belongs to the class I-like SAM-binding methyltransferase superfamily. TrmB family.</text>
</comment>
<feature type="region of interest" description="Disordered" evidence="8">
    <location>
        <begin position="1"/>
        <end position="34"/>
    </location>
</feature>
<dbReference type="PROSITE" id="PS51625">
    <property type="entry name" value="SAM_MT_TRMB"/>
    <property type="match status" value="1"/>
</dbReference>
<dbReference type="AlphaFoldDB" id="A0A3A3Z328"/>
<dbReference type="InterPro" id="IPR003358">
    <property type="entry name" value="tRNA_(Gua-N-7)_MeTrfase_Trmb"/>
</dbReference>
<feature type="binding site" evidence="7">
    <location>
        <position position="147"/>
    </location>
    <ligand>
        <name>S-adenosyl-L-methionine</name>
        <dbReference type="ChEBI" id="CHEBI:59789"/>
    </ligand>
</feature>
<evidence type="ECO:0000256" key="6">
    <source>
        <dbReference type="ARBA" id="ARBA00022694"/>
    </source>
</evidence>
<evidence type="ECO:0000256" key="2">
    <source>
        <dbReference type="ARBA" id="ARBA00003015"/>
    </source>
</evidence>
<dbReference type="EMBL" id="QZEZ01000002">
    <property type="protein sequence ID" value="RJK97114.1"/>
    <property type="molecule type" value="Genomic_DNA"/>
</dbReference>
<feature type="binding site" evidence="7">
    <location>
        <position position="183"/>
    </location>
    <ligand>
        <name>substrate</name>
    </ligand>
</feature>
<dbReference type="SUPFAM" id="SSF53335">
    <property type="entry name" value="S-adenosyl-L-methionine-dependent methyltransferases"/>
    <property type="match status" value="1"/>
</dbReference>
<protein>
    <recommendedName>
        <fullName evidence="7">tRNA (guanine-N(7)-)-methyltransferase</fullName>
        <ecNumber evidence="7">2.1.1.33</ecNumber>
    </recommendedName>
    <alternativeName>
        <fullName evidence="7">tRNA (guanine(46)-N(7))-methyltransferase</fullName>
    </alternativeName>
    <alternativeName>
        <fullName evidence="7">tRNA(m7G46)-methyltransferase</fullName>
    </alternativeName>
</protein>
<feature type="binding site" evidence="7">
    <location>
        <position position="124"/>
    </location>
    <ligand>
        <name>S-adenosyl-L-methionine</name>
        <dbReference type="ChEBI" id="CHEBI:59789"/>
    </ligand>
</feature>
<dbReference type="GO" id="GO:0043527">
    <property type="term" value="C:tRNA methyltransferase complex"/>
    <property type="evidence" value="ECO:0007669"/>
    <property type="project" value="TreeGrafter"/>
</dbReference>
<evidence type="ECO:0000256" key="1">
    <source>
        <dbReference type="ARBA" id="ARBA00000142"/>
    </source>
</evidence>
<feature type="binding site" evidence="7">
    <location>
        <position position="72"/>
    </location>
    <ligand>
        <name>S-adenosyl-L-methionine</name>
        <dbReference type="ChEBI" id="CHEBI:59789"/>
    </ligand>
</feature>
<evidence type="ECO:0000256" key="4">
    <source>
        <dbReference type="ARBA" id="ARBA00022679"/>
    </source>
</evidence>
<dbReference type="Gene3D" id="3.40.50.150">
    <property type="entry name" value="Vaccinia Virus protein VP39"/>
    <property type="match status" value="1"/>
</dbReference>
<feature type="binding site" evidence="7">
    <location>
        <begin position="216"/>
        <end position="219"/>
    </location>
    <ligand>
        <name>substrate</name>
    </ligand>
</feature>
<keyword evidence="3 7" id="KW-0489">Methyltransferase</keyword>
<evidence type="ECO:0000313" key="9">
    <source>
        <dbReference type="EMBL" id="RJK97114.1"/>
    </source>
</evidence>